<reference evidence="2 3" key="1">
    <citation type="submission" date="2024-04" db="EMBL/GenBank/DDBJ databases">
        <title>Symmetric and asymmetric DNA N6-adenine methylation regulates different biological responses in Mucorales.</title>
        <authorList>
            <consortium name="Lawrence Berkeley National Laboratory"/>
            <person name="Lax C."/>
            <person name="Mondo S.J."/>
            <person name="Osorio-Concepcion M."/>
            <person name="Muszewska A."/>
            <person name="Corrochano-Luque M."/>
            <person name="Gutierrez G."/>
            <person name="Riley R."/>
            <person name="Lipzen A."/>
            <person name="Guo J."/>
            <person name="Hundley H."/>
            <person name="Amirebrahimi M."/>
            <person name="Ng V."/>
            <person name="Lorenzo-Gutierrez D."/>
            <person name="Binder U."/>
            <person name="Yang J."/>
            <person name="Song Y."/>
            <person name="Canovas D."/>
            <person name="Navarro E."/>
            <person name="Freitag M."/>
            <person name="Gabaldon T."/>
            <person name="Grigoriev I.V."/>
            <person name="Corrochano L.M."/>
            <person name="Nicolas F.E."/>
            <person name="Garre V."/>
        </authorList>
    </citation>
    <scope>NUCLEOTIDE SEQUENCE [LARGE SCALE GENOMIC DNA]</scope>
    <source>
        <strain evidence="2 3">L51</strain>
    </source>
</reference>
<dbReference type="Proteomes" id="UP001448207">
    <property type="component" value="Unassembled WGS sequence"/>
</dbReference>
<feature type="region of interest" description="Disordered" evidence="1">
    <location>
        <begin position="351"/>
        <end position="414"/>
    </location>
</feature>
<feature type="compositionally biased region" description="Basic and acidic residues" evidence="1">
    <location>
        <begin position="275"/>
        <end position="286"/>
    </location>
</feature>
<feature type="region of interest" description="Disordered" evidence="1">
    <location>
        <begin position="266"/>
        <end position="337"/>
    </location>
</feature>
<proteinExistence type="predicted"/>
<evidence type="ECO:0000313" key="3">
    <source>
        <dbReference type="Proteomes" id="UP001448207"/>
    </source>
</evidence>
<sequence>MPNRVFGVNSWRQDAMNLATTLDNLDNEHFHKLLQEAVFHARSDNPFHDRNTNELSLIQQDGLLGLNRGSGLSSLKNRFMKMKWKMTIPTLKNMEKFENSLKVCSEAKVKSRQQQEQQEHQKSGSNLQKNRLDRLDAGLRLEPILSLEADQLAASIESPWTIRSRAKMFPMMNVPSTANIDECISSLGSIGISKNQKIKMSGELSKKLIALDDWDKEPCLERDDGKSTKTLQRWDQPELSLKCVFSKEKELLDSNIIPLENMHIQNTQSTQSTSHLREAEESEKATLETTSPDSSKAATPSQSIAGSQQSSRELDLLPKKTSLREEKKKDIPSSSSISYSSLFSSVRLDNTYRPSQSTKPRPKTKSAITADIFGSDSEDESPTSIFHYSFSTTNSDASSENSEPNINGQATPYSTIPIKRKGKERDDGQGSVRKYLAHEHKYRHQNQHDIGIGIGQVASIDITSCFEPQKPDWSIAQNSSGSIPLLSPISSSHSIRTLIPVELETKPTTGFSAGRNIDEFLFARGNPPKKIGKRT</sequence>
<evidence type="ECO:0000313" key="2">
    <source>
        <dbReference type="EMBL" id="KAL0086342.1"/>
    </source>
</evidence>
<feature type="compositionally biased region" description="Basic and acidic residues" evidence="1">
    <location>
        <begin position="312"/>
        <end position="331"/>
    </location>
</feature>
<feature type="region of interest" description="Disordered" evidence="1">
    <location>
        <begin position="109"/>
        <end position="130"/>
    </location>
</feature>
<feature type="compositionally biased region" description="Polar residues" evidence="1">
    <location>
        <begin position="287"/>
        <end position="311"/>
    </location>
</feature>
<name>A0ABR3B0D7_PHYBL</name>
<evidence type="ECO:0008006" key="4">
    <source>
        <dbReference type="Google" id="ProtNLM"/>
    </source>
</evidence>
<organism evidence="2 3">
    <name type="scientific">Phycomyces blakesleeanus</name>
    <dbReference type="NCBI Taxonomy" id="4837"/>
    <lineage>
        <taxon>Eukaryota</taxon>
        <taxon>Fungi</taxon>
        <taxon>Fungi incertae sedis</taxon>
        <taxon>Mucoromycota</taxon>
        <taxon>Mucoromycotina</taxon>
        <taxon>Mucoromycetes</taxon>
        <taxon>Mucorales</taxon>
        <taxon>Phycomycetaceae</taxon>
        <taxon>Phycomyces</taxon>
    </lineage>
</organism>
<protein>
    <recommendedName>
        <fullName evidence="4">Inner centromere protein ARK-binding domain-containing protein</fullName>
    </recommendedName>
</protein>
<keyword evidence="3" id="KW-1185">Reference proteome</keyword>
<comment type="caution">
    <text evidence="2">The sequence shown here is derived from an EMBL/GenBank/DDBJ whole genome shotgun (WGS) entry which is preliminary data.</text>
</comment>
<feature type="compositionally biased region" description="Polar residues" evidence="1">
    <location>
        <begin position="382"/>
        <end position="414"/>
    </location>
</feature>
<dbReference type="EMBL" id="JBCLYO010000008">
    <property type="protein sequence ID" value="KAL0086342.1"/>
    <property type="molecule type" value="Genomic_DNA"/>
</dbReference>
<evidence type="ECO:0000256" key="1">
    <source>
        <dbReference type="SAM" id="MobiDB-lite"/>
    </source>
</evidence>
<gene>
    <name evidence="2" type="ORF">J3Q64DRAFT_1698194</name>
</gene>
<accession>A0ABR3B0D7</accession>